<gene>
    <name evidence="2" type="ORF">EVA_21158</name>
</gene>
<keyword evidence="1" id="KW-0812">Transmembrane</keyword>
<protein>
    <submittedName>
        <fullName evidence="2">Uncharacterized protein</fullName>
    </submittedName>
</protein>
<evidence type="ECO:0000256" key="1">
    <source>
        <dbReference type="SAM" id="Phobius"/>
    </source>
</evidence>
<dbReference type="AlphaFoldDB" id="J9BT52"/>
<feature type="non-terminal residue" evidence="2">
    <location>
        <position position="52"/>
    </location>
</feature>
<dbReference type="EMBL" id="AMCI01008649">
    <property type="protein sequence ID" value="EJW90735.1"/>
    <property type="molecule type" value="Genomic_DNA"/>
</dbReference>
<keyword evidence="1" id="KW-1133">Transmembrane helix</keyword>
<comment type="caution">
    <text evidence="2">The sequence shown here is derived from an EMBL/GenBank/DDBJ whole genome shotgun (WGS) entry which is preliminary data.</text>
</comment>
<name>J9BT52_9ZZZZ</name>
<feature type="transmembrane region" description="Helical" evidence="1">
    <location>
        <begin position="6"/>
        <end position="23"/>
    </location>
</feature>
<reference evidence="2" key="1">
    <citation type="journal article" date="2012" name="PLoS ONE">
        <title>Gene sets for utilization of primary and secondary nutrition supplies in the distal gut of endangered iberian lynx.</title>
        <authorList>
            <person name="Alcaide M."/>
            <person name="Messina E."/>
            <person name="Richter M."/>
            <person name="Bargiela R."/>
            <person name="Peplies J."/>
            <person name="Huws S.A."/>
            <person name="Newbold C.J."/>
            <person name="Golyshin P.N."/>
            <person name="Simon M.A."/>
            <person name="Lopez G."/>
            <person name="Yakimov M.M."/>
            <person name="Ferrer M."/>
        </authorList>
    </citation>
    <scope>NUCLEOTIDE SEQUENCE</scope>
</reference>
<keyword evidence="1" id="KW-0472">Membrane</keyword>
<organism evidence="2">
    <name type="scientific">gut metagenome</name>
    <dbReference type="NCBI Taxonomy" id="749906"/>
    <lineage>
        <taxon>unclassified sequences</taxon>
        <taxon>metagenomes</taxon>
        <taxon>organismal metagenomes</taxon>
    </lineage>
</organism>
<sequence>MEYVIAAMFAGSWTLFFIEFSKLKKKLKTQQAQMDALCSKTGHPELASNYLH</sequence>
<proteinExistence type="predicted"/>
<evidence type="ECO:0000313" key="2">
    <source>
        <dbReference type="EMBL" id="EJW90735.1"/>
    </source>
</evidence>
<accession>J9BT52</accession>